<dbReference type="NCBIfam" id="TIGR00254">
    <property type="entry name" value="GGDEF"/>
    <property type="match status" value="1"/>
</dbReference>
<dbReference type="FunFam" id="3.30.70.270:FF:000001">
    <property type="entry name" value="Diguanylate cyclase domain protein"/>
    <property type="match status" value="1"/>
</dbReference>
<dbReference type="RefSeq" id="WP_075171944.1">
    <property type="nucleotide sequence ID" value="NZ_CAXPFL010000034.1"/>
</dbReference>
<comment type="caution">
    <text evidence="6">The sequence shown here is derived from an EMBL/GenBank/DDBJ whole genome shotgun (WGS) entry which is preliminary data.</text>
</comment>
<evidence type="ECO:0000256" key="3">
    <source>
        <dbReference type="ARBA" id="ARBA00034247"/>
    </source>
</evidence>
<dbReference type="Pfam" id="PF00990">
    <property type="entry name" value="GGDEF"/>
    <property type="match status" value="1"/>
</dbReference>
<comment type="catalytic activity">
    <reaction evidence="3">
        <text>2 GTP = 3',3'-c-di-GMP + 2 diphosphate</text>
        <dbReference type="Rhea" id="RHEA:24898"/>
        <dbReference type="ChEBI" id="CHEBI:33019"/>
        <dbReference type="ChEBI" id="CHEBI:37565"/>
        <dbReference type="ChEBI" id="CHEBI:58805"/>
        <dbReference type="EC" id="2.7.7.65"/>
    </reaction>
</comment>
<evidence type="ECO:0000256" key="4">
    <source>
        <dbReference type="SAM" id="Phobius"/>
    </source>
</evidence>
<dbReference type="PANTHER" id="PTHR45138">
    <property type="entry name" value="REGULATORY COMPONENTS OF SENSORY TRANSDUCTION SYSTEM"/>
    <property type="match status" value="1"/>
</dbReference>
<gene>
    <name evidence="6" type="ORF">Q4490_10140</name>
</gene>
<dbReference type="PANTHER" id="PTHR45138:SF9">
    <property type="entry name" value="DIGUANYLATE CYCLASE DGCM-RELATED"/>
    <property type="match status" value="1"/>
</dbReference>
<dbReference type="InterPro" id="IPR000160">
    <property type="entry name" value="GGDEF_dom"/>
</dbReference>
<dbReference type="EC" id="2.7.7.65" evidence="2"/>
<evidence type="ECO:0000259" key="5">
    <source>
        <dbReference type="PROSITE" id="PS50887"/>
    </source>
</evidence>
<keyword evidence="4" id="KW-1133">Transmembrane helix</keyword>
<dbReference type="GO" id="GO:0052621">
    <property type="term" value="F:diguanylate cyclase activity"/>
    <property type="evidence" value="ECO:0007669"/>
    <property type="project" value="UniProtKB-EC"/>
</dbReference>
<dbReference type="Proteomes" id="UP001169862">
    <property type="component" value="Unassembled WGS sequence"/>
</dbReference>
<evidence type="ECO:0000256" key="1">
    <source>
        <dbReference type="ARBA" id="ARBA00001946"/>
    </source>
</evidence>
<keyword evidence="6" id="KW-0808">Transferase</keyword>
<name>A0AAW7XLJ5_9GAMM</name>
<protein>
    <recommendedName>
        <fullName evidence="2">diguanylate cyclase</fullName>
        <ecNumber evidence="2">2.7.7.65</ecNumber>
    </recommendedName>
</protein>
<dbReference type="SUPFAM" id="SSF55781">
    <property type="entry name" value="GAF domain-like"/>
    <property type="match status" value="1"/>
</dbReference>
<organism evidence="6 7">
    <name type="scientific">Neptunomonas phycophila</name>
    <dbReference type="NCBI Taxonomy" id="1572645"/>
    <lineage>
        <taxon>Bacteria</taxon>
        <taxon>Pseudomonadati</taxon>
        <taxon>Pseudomonadota</taxon>
        <taxon>Gammaproteobacteria</taxon>
        <taxon>Oceanospirillales</taxon>
        <taxon>Oceanospirillaceae</taxon>
        <taxon>Neptunomonas</taxon>
    </lineage>
</organism>
<comment type="cofactor">
    <cofactor evidence="1">
        <name>Mg(2+)</name>
        <dbReference type="ChEBI" id="CHEBI:18420"/>
    </cofactor>
</comment>
<accession>A0AAW7XLJ5</accession>
<evidence type="ECO:0000313" key="6">
    <source>
        <dbReference type="EMBL" id="MDO6453924.1"/>
    </source>
</evidence>
<dbReference type="InterPro" id="IPR050469">
    <property type="entry name" value="Diguanylate_Cyclase"/>
</dbReference>
<feature type="transmembrane region" description="Helical" evidence="4">
    <location>
        <begin position="52"/>
        <end position="69"/>
    </location>
</feature>
<dbReference type="CDD" id="cd01949">
    <property type="entry name" value="GGDEF"/>
    <property type="match status" value="1"/>
</dbReference>
<keyword evidence="4" id="KW-0812">Transmembrane</keyword>
<proteinExistence type="predicted"/>
<dbReference type="SUPFAM" id="SSF55073">
    <property type="entry name" value="Nucleotide cyclase"/>
    <property type="match status" value="1"/>
</dbReference>
<dbReference type="Gene3D" id="3.30.70.270">
    <property type="match status" value="1"/>
</dbReference>
<dbReference type="InterPro" id="IPR029016">
    <property type="entry name" value="GAF-like_dom_sf"/>
</dbReference>
<keyword evidence="6" id="KW-0548">Nucleotidyltransferase</keyword>
<evidence type="ECO:0000313" key="7">
    <source>
        <dbReference type="Proteomes" id="UP001169862"/>
    </source>
</evidence>
<dbReference type="InterPro" id="IPR029787">
    <property type="entry name" value="Nucleotide_cyclase"/>
</dbReference>
<dbReference type="GeneID" id="89455986"/>
<keyword evidence="4" id="KW-0472">Membrane</keyword>
<sequence>MFRFRKPERRSTLDVWIACGFFLVAYIAAALLDLNDSWRLWTQPFRMIGLDALPMALAITVGIVVWFAWRRWQEGEESRLALSETVERLQVEVEERKHAQEIAQVLSETKNEVLDNEYQRSEQLAQVSKMGDFLAAASSPEELKEISAKCLRNLLPHLTVGVMFADKSFSRWQLHSAWGEHHERIHPHVDAEQCWVLRRGQQYADQSNTQTMLCNEANVTELKTVACYPIFCREMQFGVLHIRSAEWQEHILSAEEEKMIVGVCNTIGLHFYNAQLRAELSMASNRDELTGLLNRRGLGNTLKREITAAGQQGYKVTVAMIDIDHFKAYNDTYGHPEGDKALKFIAEQLASNLRARDVVARYGGEEFILVLPNTTKAEAYKKLKAMLVSINKASVSSSECCKPITLSIGIATSPDDQTDEERLVKLADTALYAAKKRGRNCVIPYISPHANNRIATTQA</sequence>
<evidence type="ECO:0000256" key="2">
    <source>
        <dbReference type="ARBA" id="ARBA00012528"/>
    </source>
</evidence>
<feature type="domain" description="GGDEF" evidence="5">
    <location>
        <begin position="314"/>
        <end position="447"/>
    </location>
</feature>
<reference evidence="6" key="1">
    <citation type="submission" date="2023-07" db="EMBL/GenBank/DDBJ databases">
        <title>Genome content predicts the carbon catabolic preferences of heterotrophic bacteria.</title>
        <authorList>
            <person name="Gralka M."/>
        </authorList>
    </citation>
    <scope>NUCLEOTIDE SEQUENCE</scope>
    <source>
        <strain evidence="6">I2M16</strain>
    </source>
</reference>
<dbReference type="AlphaFoldDB" id="A0AAW7XLJ5"/>
<dbReference type="Gene3D" id="3.30.450.40">
    <property type="match status" value="1"/>
</dbReference>
<dbReference type="SMART" id="SM00267">
    <property type="entry name" value="GGDEF"/>
    <property type="match status" value="1"/>
</dbReference>
<dbReference type="InterPro" id="IPR043128">
    <property type="entry name" value="Rev_trsase/Diguanyl_cyclase"/>
</dbReference>
<dbReference type="EMBL" id="JAUOPG010000006">
    <property type="protein sequence ID" value="MDO6453924.1"/>
    <property type="molecule type" value="Genomic_DNA"/>
</dbReference>
<dbReference type="PROSITE" id="PS50887">
    <property type="entry name" value="GGDEF"/>
    <property type="match status" value="1"/>
</dbReference>
<feature type="transmembrane region" description="Helical" evidence="4">
    <location>
        <begin position="12"/>
        <end position="32"/>
    </location>
</feature>